<dbReference type="Pfam" id="PF00249">
    <property type="entry name" value="Myb_DNA-binding"/>
    <property type="match status" value="1"/>
</dbReference>
<feature type="region of interest" description="Disordered" evidence="3">
    <location>
        <begin position="268"/>
        <end position="293"/>
    </location>
</feature>
<sequence>MLALRCLEELFGANNSLTNVAPPDLRVTFDLSLSCNDVLQQILREVSIPKLKRACPELLRWDVHPFIMHKRASLPKCALEQIPITLNGDEQLEDETERSTKGTEMEGDNMRKDSQAGEGKQISNAQNADIMAEQNAVMVVPSHVENAVLQKSPSGDANDLQVNAEKFKQDATCTVQSFEQIPIRLNGDEQLDDETERSTKVTEMEGDNMRKDSQAGEGNQMENAQNADMMVEQTCGANLKCSNDNLTGVNTVTVPANEVEVEEIAKEVVQPQDSDPPQLPASAVDSDGEESSTAANDKFIIPAYPIRAKKHEPKYTSPPIPQLRRKKLPWTKTEEEMLKKGVKKFGSYGGSMPWTKILDFGTSVFLKGRTAIDLKDKWRNMSKVSPRCK</sequence>
<evidence type="ECO:0000259" key="5">
    <source>
        <dbReference type="PROSITE" id="PS51294"/>
    </source>
</evidence>
<comment type="caution">
    <text evidence="6">The sequence shown here is derived from an EMBL/GenBank/DDBJ whole genome shotgun (WGS) entry which is preliminary data.</text>
</comment>
<evidence type="ECO:0000256" key="2">
    <source>
        <dbReference type="ARBA" id="ARBA00023242"/>
    </source>
</evidence>
<dbReference type="PROSITE" id="PS50090">
    <property type="entry name" value="MYB_LIKE"/>
    <property type="match status" value="1"/>
</dbReference>
<organism evidence="6 7">
    <name type="scientific">Corchorus olitorius</name>
    <dbReference type="NCBI Taxonomy" id="93759"/>
    <lineage>
        <taxon>Eukaryota</taxon>
        <taxon>Viridiplantae</taxon>
        <taxon>Streptophyta</taxon>
        <taxon>Embryophyta</taxon>
        <taxon>Tracheophyta</taxon>
        <taxon>Spermatophyta</taxon>
        <taxon>Magnoliopsida</taxon>
        <taxon>eudicotyledons</taxon>
        <taxon>Gunneridae</taxon>
        <taxon>Pentapetalae</taxon>
        <taxon>rosids</taxon>
        <taxon>malvids</taxon>
        <taxon>Malvales</taxon>
        <taxon>Malvaceae</taxon>
        <taxon>Grewioideae</taxon>
        <taxon>Apeibeae</taxon>
        <taxon>Corchorus</taxon>
    </lineage>
</organism>
<protein>
    <submittedName>
        <fullName evidence="6">Uncharacterized protein</fullName>
    </submittedName>
</protein>
<dbReference type="InterPro" id="IPR017930">
    <property type="entry name" value="Myb_dom"/>
</dbReference>
<dbReference type="PANTHER" id="PTHR47863">
    <property type="entry name" value="RING/FYVE/PHD ZINC FINGER SUPERFAMILY PROTEIN"/>
    <property type="match status" value="1"/>
</dbReference>
<feature type="region of interest" description="Disordered" evidence="3">
    <location>
        <begin position="90"/>
        <end position="121"/>
    </location>
</feature>
<dbReference type="PROSITE" id="PS51294">
    <property type="entry name" value="HTH_MYB"/>
    <property type="match status" value="1"/>
</dbReference>
<reference evidence="7" key="1">
    <citation type="submission" date="2013-09" db="EMBL/GenBank/DDBJ databases">
        <title>Corchorus olitorius genome sequencing.</title>
        <authorList>
            <person name="Alam M."/>
            <person name="Haque M.S."/>
            <person name="Islam M.S."/>
            <person name="Emdad E.M."/>
            <person name="Islam M.M."/>
            <person name="Ahmed B."/>
            <person name="Halim A."/>
            <person name="Hossen Q.M.M."/>
            <person name="Hossain M.Z."/>
            <person name="Ahmed R."/>
            <person name="Khan M.M."/>
            <person name="Islam R."/>
            <person name="Rashid M.M."/>
            <person name="Khan S.A."/>
            <person name="Rahman M.S."/>
            <person name="Alam M."/>
            <person name="Yahiya A.S."/>
            <person name="Khan M.S."/>
            <person name="Azam M.S."/>
            <person name="Haque T."/>
            <person name="Lashkar M.Z.H."/>
            <person name="Akhand A.I."/>
            <person name="Morshed G."/>
            <person name="Roy S."/>
            <person name="Uddin K.S."/>
            <person name="Rabeya T."/>
            <person name="Hossain A.S."/>
            <person name="Chowdhury A."/>
            <person name="Snigdha A.R."/>
            <person name="Mortoza M.S."/>
            <person name="Matin S.A."/>
            <person name="Hoque S.M.E."/>
            <person name="Islam M.K."/>
            <person name="Roy D.K."/>
            <person name="Haider R."/>
            <person name="Moosa M.M."/>
            <person name="Elias S.M."/>
            <person name="Hasan A.M."/>
            <person name="Jahan S."/>
            <person name="Shafiuddin M."/>
            <person name="Mahmood N."/>
            <person name="Shommy N.S."/>
        </authorList>
    </citation>
    <scope>NUCLEOTIDE SEQUENCE [LARGE SCALE GENOMIC DNA]</scope>
    <source>
        <strain evidence="7">cv. O-4</strain>
    </source>
</reference>
<dbReference type="CDD" id="cd11660">
    <property type="entry name" value="SANT_TRF"/>
    <property type="match status" value="1"/>
</dbReference>
<keyword evidence="2" id="KW-0539">Nucleus</keyword>
<evidence type="ECO:0000313" key="6">
    <source>
        <dbReference type="EMBL" id="OMO70258.1"/>
    </source>
</evidence>
<proteinExistence type="predicted"/>
<evidence type="ECO:0000313" key="7">
    <source>
        <dbReference type="Proteomes" id="UP000187203"/>
    </source>
</evidence>
<accession>A0A1R3HIX8</accession>
<feature type="region of interest" description="Disordered" evidence="3">
    <location>
        <begin position="191"/>
        <end position="218"/>
    </location>
</feature>
<feature type="domain" description="Myb-like" evidence="4">
    <location>
        <begin position="322"/>
        <end position="382"/>
    </location>
</feature>
<name>A0A1R3HIX8_9ROSI</name>
<evidence type="ECO:0000256" key="3">
    <source>
        <dbReference type="SAM" id="MobiDB-lite"/>
    </source>
</evidence>
<dbReference type="Proteomes" id="UP000187203">
    <property type="component" value="Unassembled WGS sequence"/>
</dbReference>
<dbReference type="PANTHER" id="PTHR47863:SF4">
    <property type="entry name" value="RING_FYVE_PHD ZINC FINGER SUPERFAMILY PROTEIN"/>
    <property type="match status" value="1"/>
</dbReference>
<dbReference type="AlphaFoldDB" id="A0A1R3HIX8"/>
<evidence type="ECO:0000256" key="1">
    <source>
        <dbReference type="ARBA" id="ARBA00004123"/>
    </source>
</evidence>
<dbReference type="SUPFAM" id="SSF46689">
    <property type="entry name" value="Homeodomain-like"/>
    <property type="match status" value="1"/>
</dbReference>
<dbReference type="InterPro" id="IPR009057">
    <property type="entry name" value="Homeodomain-like_sf"/>
</dbReference>
<dbReference type="OrthoDB" id="939472at2759"/>
<dbReference type="SMART" id="SM00717">
    <property type="entry name" value="SANT"/>
    <property type="match status" value="1"/>
</dbReference>
<evidence type="ECO:0000259" key="4">
    <source>
        <dbReference type="PROSITE" id="PS50090"/>
    </source>
</evidence>
<dbReference type="GO" id="GO:0005634">
    <property type="term" value="C:nucleus"/>
    <property type="evidence" value="ECO:0007669"/>
    <property type="project" value="UniProtKB-SubCell"/>
</dbReference>
<dbReference type="Gene3D" id="1.10.10.60">
    <property type="entry name" value="Homeodomain-like"/>
    <property type="match status" value="1"/>
</dbReference>
<feature type="domain" description="HTH myb-type" evidence="5">
    <location>
        <begin position="324"/>
        <end position="388"/>
    </location>
</feature>
<dbReference type="EMBL" id="AWUE01020020">
    <property type="protein sequence ID" value="OMO70258.1"/>
    <property type="molecule type" value="Genomic_DNA"/>
</dbReference>
<dbReference type="STRING" id="93759.A0A1R3HIX8"/>
<comment type="subcellular location">
    <subcellularLocation>
        <location evidence="1">Nucleus</location>
    </subcellularLocation>
</comment>
<dbReference type="InterPro" id="IPR001005">
    <property type="entry name" value="SANT/Myb"/>
</dbReference>
<feature type="compositionally biased region" description="Basic and acidic residues" evidence="3">
    <location>
        <begin position="97"/>
        <end position="115"/>
    </location>
</feature>
<keyword evidence="7" id="KW-1185">Reference proteome</keyword>
<gene>
    <name evidence="6" type="ORF">COLO4_28664</name>
</gene>
<feature type="compositionally biased region" description="Basic and acidic residues" evidence="3">
    <location>
        <begin position="196"/>
        <end position="214"/>
    </location>
</feature>